<protein>
    <recommendedName>
        <fullName evidence="4">ABC transporter permease</fullName>
    </recommendedName>
</protein>
<dbReference type="EMBL" id="MGEJ01000008">
    <property type="protein sequence ID" value="OGL81273.1"/>
    <property type="molecule type" value="Genomic_DNA"/>
</dbReference>
<reference evidence="2 3" key="1">
    <citation type="journal article" date="2016" name="Nat. Commun.">
        <title>Thousands of microbial genomes shed light on interconnected biogeochemical processes in an aquifer system.</title>
        <authorList>
            <person name="Anantharaman K."/>
            <person name="Brown C.T."/>
            <person name="Hug L.A."/>
            <person name="Sharon I."/>
            <person name="Castelle C.J."/>
            <person name="Probst A.J."/>
            <person name="Thomas B.C."/>
            <person name="Singh A."/>
            <person name="Wilkins M.J."/>
            <person name="Karaoz U."/>
            <person name="Brodie E.L."/>
            <person name="Williams K.H."/>
            <person name="Hubbard S.S."/>
            <person name="Banfield J.F."/>
        </authorList>
    </citation>
    <scope>NUCLEOTIDE SEQUENCE [LARGE SCALE GENOMIC DNA]</scope>
</reference>
<dbReference type="Pfam" id="PF06182">
    <property type="entry name" value="ABC2_membrane_6"/>
    <property type="match status" value="1"/>
</dbReference>
<feature type="transmembrane region" description="Helical" evidence="1">
    <location>
        <begin position="235"/>
        <end position="253"/>
    </location>
</feature>
<feature type="transmembrane region" description="Helical" evidence="1">
    <location>
        <begin position="20"/>
        <end position="42"/>
    </location>
</feature>
<sequence>MTLRKYLKVAAMHWELRMVYRVNAILETSGNLLTMLVTLALWLFAFHRVGGESIGGYTESQMVSYLIIAGLITSTLWHTSQGDSIISAIRHGRISKYFVKPISLTVNHFIAQTVDHLLRFAWSILAIFVFLFAFGIPIPYAVDLSQIPLFCLFFILAIGIQYLVFYNAALLAFWMEEVWGITFTIRVLADIAAGAFIPLALFAPFWQRVFDFLPFKYIISIPVNTLLGRVPAHEVLPALLGSVVWLIVFAILTKITWVRGVRHYSAVGG</sequence>
<evidence type="ECO:0008006" key="4">
    <source>
        <dbReference type="Google" id="ProtNLM"/>
    </source>
</evidence>
<gene>
    <name evidence="2" type="ORF">A3B21_03590</name>
</gene>
<organism evidence="2 3">
    <name type="scientific">Candidatus Uhrbacteria bacterium RIFCSPLOWO2_01_FULL_47_24</name>
    <dbReference type="NCBI Taxonomy" id="1802401"/>
    <lineage>
        <taxon>Bacteria</taxon>
        <taxon>Candidatus Uhriibacteriota</taxon>
    </lineage>
</organism>
<dbReference type="STRING" id="1802401.A3B21_03590"/>
<dbReference type="PANTHER" id="PTHR36832:SF1">
    <property type="entry name" value="SLR1174 PROTEIN"/>
    <property type="match status" value="1"/>
</dbReference>
<dbReference type="PANTHER" id="PTHR36832">
    <property type="entry name" value="SLR1174 PROTEIN-RELATED"/>
    <property type="match status" value="1"/>
</dbReference>
<evidence type="ECO:0000256" key="1">
    <source>
        <dbReference type="SAM" id="Phobius"/>
    </source>
</evidence>
<dbReference type="Proteomes" id="UP000176897">
    <property type="component" value="Unassembled WGS sequence"/>
</dbReference>
<feature type="transmembrane region" description="Helical" evidence="1">
    <location>
        <begin position="120"/>
        <end position="141"/>
    </location>
</feature>
<feature type="transmembrane region" description="Helical" evidence="1">
    <location>
        <begin position="187"/>
        <end position="206"/>
    </location>
</feature>
<evidence type="ECO:0000313" key="2">
    <source>
        <dbReference type="EMBL" id="OGL81273.1"/>
    </source>
</evidence>
<keyword evidence="1" id="KW-1133">Transmembrane helix</keyword>
<keyword evidence="1" id="KW-0472">Membrane</keyword>
<dbReference type="InterPro" id="IPR010390">
    <property type="entry name" value="ABC-2_transporter-like"/>
</dbReference>
<evidence type="ECO:0000313" key="3">
    <source>
        <dbReference type="Proteomes" id="UP000176897"/>
    </source>
</evidence>
<feature type="transmembrane region" description="Helical" evidence="1">
    <location>
        <begin position="147"/>
        <end position="175"/>
    </location>
</feature>
<comment type="caution">
    <text evidence="2">The sequence shown here is derived from an EMBL/GenBank/DDBJ whole genome shotgun (WGS) entry which is preliminary data.</text>
</comment>
<feature type="transmembrane region" description="Helical" evidence="1">
    <location>
        <begin position="62"/>
        <end position="80"/>
    </location>
</feature>
<accession>A0A1F7USJ2</accession>
<dbReference type="AlphaFoldDB" id="A0A1F7USJ2"/>
<proteinExistence type="predicted"/>
<name>A0A1F7USJ2_9BACT</name>
<keyword evidence="1" id="KW-0812">Transmembrane</keyword>